<proteinExistence type="predicted"/>
<dbReference type="PANTHER" id="PTHR38790">
    <property type="entry name" value="2EXR DOMAIN-CONTAINING PROTEIN-RELATED"/>
    <property type="match status" value="1"/>
</dbReference>
<evidence type="ECO:0000313" key="3">
    <source>
        <dbReference type="Proteomes" id="UP001160390"/>
    </source>
</evidence>
<reference evidence="2" key="1">
    <citation type="submission" date="2023-01" db="EMBL/GenBank/DDBJ databases">
        <authorList>
            <person name="Piombo E."/>
        </authorList>
    </citation>
    <scope>NUCLEOTIDE SEQUENCE</scope>
</reference>
<sequence length="291" mass="33050">MRIMGVTRTSQHLIAGISKDMPSNTFFRLSPPRLPSALRMIRLTPKPNGRFFSMLPPEVRRRILIHAFGHRTMHMSVIFQSPWKVVDAEPQGSTAHVRHYHEFTGEPAKWMWYGCVCHRSEPEDDPLSLGRTRSWSAMKGTNHLDGCLKGEGTCSKWPGAWPSKCHIGATGWFRTCQQAYVEGVEVLYRTNTIQTASFPLLRVLHDILPSRTLSLLTSLELIWHPFCIPLTDAFRGYRSQERENTVLPSLKYLRICMLGLHIPRDEEIQRVISATAIPAAVIAELVDEAVP</sequence>
<evidence type="ECO:0000259" key="1">
    <source>
        <dbReference type="Pfam" id="PF24864"/>
    </source>
</evidence>
<keyword evidence="3" id="KW-1185">Reference proteome</keyword>
<evidence type="ECO:0000313" key="2">
    <source>
        <dbReference type="EMBL" id="CAI6094863.1"/>
    </source>
</evidence>
<dbReference type="PANTHER" id="PTHR38790:SF4">
    <property type="entry name" value="2EXR DOMAIN-CONTAINING PROTEIN"/>
    <property type="match status" value="1"/>
</dbReference>
<name>A0AA35Q3S9_9HYPO</name>
<comment type="caution">
    <text evidence="2">The sequence shown here is derived from an EMBL/GenBank/DDBJ whole genome shotgun (WGS) entry which is preliminary data.</text>
</comment>
<organism evidence="2 3">
    <name type="scientific">Clonostachys chloroleuca</name>
    <dbReference type="NCBI Taxonomy" id="1926264"/>
    <lineage>
        <taxon>Eukaryota</taxon>
        <taxon>Fungi</taxon>
        <taxon>Dikarya</taxon>
        <taxon>Ascomycota</taxon>
        <taxon>Pezizomycotina</taxon>
        <taxon>Sordariomycetes</taxon>
        <taxon>Hypocreomycetidae</taxon>
        <taxon>Hypocreales</taxon>
        <taxon>Bionectriaceae</taxon>
        <taxon>Clonostachys</taxon>
    </lineage>
</organism>
<protein>
    <recommendedName>
        <fullName evidence="1">DUF7730 domain-containing protein</fullName>
    </recommendedName>
</protein>
<gene>
    <name evidence="2" type="ORF">CCHLO57077_00007473</name>
</gene>
<dbReference type="Pfam" id="PF24864">
    <property type="entry name" value="DUF7730"/>
    <property type="match status" value="1"/>
</dbReference>
<dbReference type="Proteomes" id="UP001160390">
    <property type="component" value="Unassembled WGS sequence"/>
</dbReference>
<dbReference type="AlphaFoldDB" id="A0AA35Q3S9"/>
<feature type="domain" description="DUF7730" evidence="1">
    <location>
        <begin position="172"/>
        <end position="244"/>
    </location>
</feature>
<dbReference type="EMBL" id="CABFNP030001261">
    <property type="protein sequence ID" value="CAI6094863.1"/>
    <property type="molecule type" value="Genomic_DNA"/>
</dbReference>
<dbReference type="InterPro" id="IPR056632">
    <property type="entry name" value="DUF7730"/>
</dbReference>
<accession>A0AA35Q3S9</accession>